<feature type="chain" id="PRO_5011618413" evidence="2">
    <location>
        <begin position="20"/>
        <end position="271"/>
    </location>
</feature>
<dbReference type="Pfam" id="PF25973">
    <property type="entry name" value="BSH_CzcB"/>
    <property type="match status" value="1"/>
</dbReference>
<evidence type="ECO:0000256" key="2">
    <source>
        <dbReference type="SAM" id="SignalP"/>
    </source>
</evidence>
<evidence type="ECO:0000313" key="5">
    <source>
        <dbReference type="Proteomes" id="UP000199377"/>
    </source>
</evidence>
<keyword evidence="2" id="KW-0732">Signal</keyword>
<dbReference type="Gene3D" id="2.40.50.100">
    <property type="match status" value="1"/>
</dbReference>
<feature type="domain" description="CzcB-like barrel-sandwich hybrid" evidence="3">
    <location>
        <begin position="37"/>
        <end position="186"/>
    </location>
</feature>
<accession>A0A1I3HUQ0</accession>
<dbReference type="InterPro" id="IPR006143">
    <property type="entry name" value="RND_pump_MFP"/>
</dbReference>
<dbReference type="InterPro" id="IPR058647">
    <property type="entry name" value="BSH_CzcB-like"/>
</dbReference>
<dbReference type="RefSeq" id="WP_092860535.1">
    <property type="nucleotide sequence ID" value="NZ_FOQH01000006.1"/>
</dbReference>
<evidence type="ECO:0000256" key="1">
    <source>
        <dbReference type="ARBA" id="ARBA00009477"/>
    </source>
</evidence>
<organism evidence="4 5">
    <name type="scientific">Albimonas pacifica</name>
    <dbReference type="NCBI Taxonomy" id="1114924"/>
    <lineage>
        <taxon>Bacteria</taxon>
        <taxon>Pseudomonadati</taxon>
        <taxon>Pseudomonadota</taxon>
        <taxon>Alphaproteobacteria</taxon>
        <taxon>Rhodobacterales</taxon>
        <taxon>Paracoccaceae</taxon>
        <taxon>Albimonas</taxon>
    </lineage>
</organism>
<name>A0A1I3HUQ0_9RHOB</name>
<dbReference type="Proteomes" id="UP000199377">
    <property type="component" value="Unassembled WGS sequence"/>
</dbReference>
<dbReference type="EMBL" id="FOQH01000006">
    <property type="protein sequence ID" value="SFI39411.1"/>
    <property type="molecule type" value="Genomic_DNA"/>
</dbReference>
<feature type="signal peptide" evidence="2">
    <location>
        <begin position="1"/>
        <end position="19"/>
    </location>
</feature>
<dbReference type="Gene3D" id="1.10.287.470">
    <property type="entry name" value="Helix hairpin bin"/>
    <property type="match status" value="1"/>
</dbReference>
<keyword evidence="5" id="KW-1185">Reference proteome</keyword>
<dbReference type="OrthoDB" id="9791520at2"/>
<dbReference type="AlphaFoldDB" id="A0A1I3HUQ0"/>
<comment type="similarity">
    <text evidence="1">Belongs to the membrane fusion protein (MFP) (TC 8.A.1) family.</text>
</comment>
<dbReference type="NCBIfam" id="TIGR01730">
    <property type="entry name" value="RND_mfp"/>
    <property type="match status" value="1"/>
</dbReference>
<evidence type="ECO:0000259" key="3">
    <source>
        <dbReference type="Pfam" id="PF25973"/>
    </source>
</evidence>
<dbReference type="SUPFAM" id="SSF111369">
    <property type="entry name" value="HlyD-like secretion proteins"/>
    <property type="match status" value="1"/>
</dbReference>
<sequence>MKPMAAAAFLALAPLASPAQEGERHDCVIDPPVVIALASSVPGLLTEVAVSRGDHVRAGQLVARLDSTLERATRDLLRTRVASTAAIEAQSARLAFIESRQQRVRELFARGVATQETLDEIDSAVIEARSILNEVETEQAIAVQELARAEAAVALREIHSPIDGIVQERTLSPGEYMHQESHVAVVVQLDPLHVETFVPVELYGSIAIGDEATVLPAAPVEGAHTATVKVVDRVFDAASGTFGVRLELPNPDGALPGGHRCKVVFPGPPSN</sequence>
<protein>
    <submittedName>
        <fullName evidence="4">RND family efflux transporter, MFP subunit</fullName>
    </submittedName>
</protein>
<evidence type="ECO:0000313" key="4">
    <source>
        <dbReference type="EMBL" id="SFI39411.1"/>
    </source>
</evidence>
<dbReference type="PANTHER" id="PTHR30469">
    <property type="entry name" value="MULTIDRUG RESISTANCE PROTEIN MDTA"/>
    <property type="match status" value="1"/>
</dbReference>
<dbReference type="STRING" id="1114924.SAMN05216258_106183"/>
<dbReference type="PANTHER" id="PTHR30469:SF15">
    <property type="entry name" value="HLYD FAMILY OF SECRETION PROTEINS"/>
    <property type="match status" value="1"/>
</dbReference>
<gene>
    <name evidence="4" type="ORF">SAMN05216258_106183</name>
</gene>
<dbReference type="GO" id="GO:0015562">
    <property type="term" value="F:efflux transmembrane transporter activity"/>
    <property type="evidence" value="ECO:0007669"/>
    <property type="project" value="TreeGrafter"/>
</dbReference>
<dbReference type="Gene3D" id="2.40.30.170">
    <property type="match status" value="1"/>
</dbReference>
<reference evidence="4 5" key="1">
    <citation type="submission" date="2016-10" db="EMBL/GenBank/DDBJ databases">
        <authorList>
            <person name="de Groot N.N."/>
        </authorList>
    </citation>
    <scope>NUCLEOTIDE SEQUENCE [LARGE SCALE GENOMIC DNA]</scope>
    <source>
        <strain evidence="4 5">CGMCC 1.11030</strain>
    </source>
</reference>
<proteinExistence type="inferred from homology"/>
<dbReference type="GO" id="GO:1990281">
    <property type="term" value="C:efflux pump complex"/>
    <property type="evidence" value="ECO:0007669"/>
    <property type="project" value="TreeGrafter"/>
</dbReference>